<gene>
    <name evidence="2" type="ORF">RclHR1_01090002</name>
</gene>
<dbReference type="AlphaFoldDB" id="A0A2Z6Q2R4"/>
<protein>
    <submittedName>
        <fullName evidence="2">Uncharacterized protein</fullName>
    </submittedName>
</protein>
<dbReference type="Proteomes" id="UP000247702">
    <property type="component" value="Unassembled WGS sequence"/>
</dbReference>
<evidence type="ECO:0000313" key="2">
    <source>
        <dbReference type="EMBL" id="GBB84263.1"/>
    </source>
</evidence>
<proteinExistence type="predicted"/>
<sequence>MSNSRSVISHPLPKAELRRLSTGLYLFRLVGCDNYIEFIIPIPKDILKSCKKDSKKPPTVFLIFRNPVQQSLINLHFRFERNEVSKISAALWKWVKSNDPVLSNIFIELYKETCKEWRRGRLIIEFFTPLISDSCNDTVNTVNNGNDNNEKKIGSSVVHESKDKNEVTMTPNPDKMLICKLTRSEEREVMTDLFSDLLYYV</sequence>
<evidence type="ECO:0000313" key="3">
    <source>
        <dbReference type="Proteomes" id="UP000247702"/>
    </source>
</evidence>
<comment type="caution">
    <text evidence="2">The sequence shown here is derived from an EMBL/GenBank/DDBJ whole genome shotgun (WGS) entry which is preliminary data.</text>
</comment>
<name>A0A2Z6Q2R4_9GLOM</name>
<evidence type="ECO:0000256" key="1">
    <source>
        <dbReference type="SAM" id="MobiDB-lite"/>
    </source>
</evidence>
<accession>A0A2Z6Q2R4</accession>
<dbReference type="SUPFAM" id="SSF47095">
    <property type="entry name" value="HMG-box"/>
    <property type="match status" value="1"/>
</dbReference>
<reference evidence="2 3" key="1">
    <citation type="submission" date="2017-11" db="EMBL/GenBank/DDBJ databases">
        <title>The genome of Rhizophagus clarus HR1 reveals common genetic basis of auxotrophy among arbuscular mycorrhizal fungi.</title>
        <authorList>
            <person name="Kobayashi Y."/>
        </authorList>
    </citation>
    <scope>NUCLEOTIDE SEQUENCE [LARGE SCALE GENOMIC DNA]</scope>
    <source>
        <strain evidence="2 3">HR1</strain>
    </source>
</reference>
<dbReference type="EMBL" id="BEXD01000102">
    <property type="protein sequence ID" value="GBB84263.1"/>
    <property type="molecule type" value="Genomic_DNA"/>
</dbReference>
<feature type="compositionally biased region" description="Basic and acidic residues" evidence="1">
    <location>
        <begin position="148"/>
        <end position="166"/>
    </location>
</feature>
<dbReference type="InterPro" id="IPR036910">
    <property type="entry name" value="HMG_box_dom_sf"/>
</dbReference>
<organism evidence="2 3">
    <name type="scientific">Rhizophagus clarus</name>
    <dbReference type="NCBI Taxonomy" id="94130"/>
    <lineage>
        <taxon>Eukaryota</taxon>
        <taxon>Fungi</taxon>
        <taxon>Fungi incertae sedis</taxon>
        <taxon>Mucoromycota</taxon>
        <taxon>Glomeromycotina</taxon>
        <taxon>Glomeromycetes</taxon>
        <taxon>Glomerales</taxon>
        <taxon>Glomeraceae</taxon>
        <taxon>Rhizophagus</taxon>
    </lineage>
</organism>
<keyword evidence="3" id="KW-1185">Reference proteome</keyword>
<feature type="region of interest" description="Disordered" evidence="1">
    <location>
        <begin position="142"/>
        <end position="166"/>
    </location>
</feature>